<evidence type="ECO:0000256" key="1">
    <source>
        <dbReference type="ARBA" id="ARBA00005466"/>
    </source>
</evidence>
<dbReference type="InterPro" id="IPR050432">
    <property type="entry name" value="FAD-linked_Oxidoreductases_BP"/>
</dbReference>
<dbReference type="InParanoid" id="A0A507B5Q2"/>
<dbReference type="SUPFAM" id="SSF56176">
    <property type="entry name" value="FAD-binding/transporter-associated domain-like"/>
    <property type="match status" value="1"/>
</dbReference>
<dbReference type="GO" id="GO:0016491">
    <property type="term" value="F:oxidoreductase activity"/>
    <property type="evidence" value="ECO:0007669"/>
    <property type="project" value="UniProtKB-KW"/>
</dbReference>
<dbReference type="Proteomes" id="UP000319257">
    <property type="component" value="Unassembled WGS sequence"/>
</dbReference>
<feature type="chain" id="PRO_5021426705" description="FAD-binding PCMH-type domain-containing protein" evidence="3">
    <location>
        <begin position="25"/>
        <end position="662"/>
    </location>
</feature>
<dbReference type="PROSITE" id="PS51387">
    <property type="entry name" value="FAD_PCMH"/>
    <property type="match status" value="1"/>
</dbReference>
<evidence type="ECO:0000259" key="4">
    <source>
        <dbReference type="PROSITE" id="PS51387"/>
    </source>
</evidence>
<feature type="domain" description="FAD-binding PCMH-type" evidence="4">
    <location>
        <begin position="195"/>
        <end position="374"/>
    </location>
</feature>
<dbReference type="STRING" id="1093900.A0A507B5Q2"/>
<dbReference type="Pfam" id="PF01565">
    <property type="entry name" value="FAD_binding_4"/>
    <property type="match status" value="1"/>
</dbReference>
<comment type="caution">
    <text evidence="5">The sequence shown here is derived from an EMBL/GenBank/DDBJ whole genome shotgun (WGS) entry which is preliminary data.</text>
</comment>
<dbReference type="InterPro" id="IPR036318">
    <property type="entry name" value="FAD-bd_PCMH-like_sf"/>
</dbReference>
<dbReference type="InterPro" id="IPR016166">
    <property type="entry name" value="FAD-bd_PCMH"/>
</dbReference>
<organism evidence="5 6">
    <name type="scientific">Thyridium curvatum</name>
    <dbReference type="NCBI Taxonomy" id="1093900"/>
    <lineage>
        <taxon>Eukaryota</taxon>
        <taxon>Fungi</taxon>
        <taxon>Dikarya</taxon>
        <taxon>Ascomycota</taxon>
        <taxon>Pezizomycotina</taxon>
        <taxon>Sordariomycetes</taxon>
        <taxon>Sordariomycetidae</taxon>
        <taxon>Thyridiales</taxon>
        <taxon>Thyridiaceae</taxon>
        <taxon>Thyridium</taxon>
    </lineage>
</organism>
<evidence type="ECO:0000256" key="3">
    <source>
        <dbReference type="SAM" id="SignalP"/>
    </source>
</evidence>
<reference evidence="5 6" key="1">
    <citation type="submission" date="2019-06" db="EMBL/GenBank/DDBJ databases">
        <title>Draft genome sequence of the filamentous fungus Phialemoniopsis curvata isolated from diesel fuel.</title>
        <authorList>
            <person name="Varaljay V.A."/>
            <person name="Lyon W.J."/>
            <person name="Crouch A.L."/>
            <person name="Drake C.E."/>
            <person name="Hollomon J.M."/>
            <person name="Nadeau L.J."/>
            <person name="Nunn H.S."/>
            <person name="Stevenson B.S."/>
            <person name="Bojanowski C.L."/>
            <person name="Crookes-Goodson W.J."/>
        </authorList>
    </citation>
    <scope>NUCLEOTIDE SEQUENCE [LARGE SCALE GENOMIC DNA]</scope>
    <source>
        <strain evidence="5 6">D216</strain>
    </source>
</reference>
<dbReference type="GeneID" id="41967885"/>
<evidence type="ECO:0000256" key="2">
    <source>
        <dbReference type="ARBA" id="ARBA00023002"/>
    </source>
</evidence>
<dbReference type="InterPro" id="IPR012951">
    <property type="entry name" value="BBE"/>
</dbReference>
<dbReference type="RefSeq" id="XP_030995755.1">
    <property type="nucleotide sequence ID" value="XM_031138792.1"/>
</dbReference>
<feature type="signal peptide" evidence="3">
    <location>
        <begin position="1"/>
        <end position="24"/>
    </location>
</feature>
<dbReference type="EMBL" id="SKBQ01000002">
    <property type="protein sequence ID" value="TPX14044.1"/>
    <property type="molecule type" value="Genomic_DNA"/>
</dbReference>
<keyword evidence="2" id="KW-0560">Oxidoreductase</keyword>
<dbReference type="PANTHER" id="PTHR13878">
    <property type="entry name" value="GULONOLACTONE OXIDASE"/>
    <property type="match status" value="1"/>
</dbReference>
<dbReference type="InterPro" id="IPR006094">
    <property type="entry name" value="Oxid_FAD_bind_N"/>
</dbReference>
<keyword evidence="6" id="KW-1185">Reference proteome</keyword>
<dbReference type="OrthoDB" id="9983560at2759"/>
<dbReference type="GO" id="GO:0071949">
    <property type="term" value="F:FAD binding"/>
    <property type="evidence" value="ECO:0007669"/>
    <property type="project" value="InterPro"/>
</dbReference>
<evidence type="ECO:0000313" key="5">
    <source>
        <dbReference type="EMBL" id="TPX14044.1"/>
    </source>
</evidence>
<sequence>MSPRSLLATAAIAATAVLPHLAYSQTIQDKGQTVPATNATVAPAVQAVDPASTDLEADYFNFEAAQLTPDVISNLTNLDLTNITLFDFANSTVAARSLGARSGWCKQLPGDFFWPGDWIWGLLDLLTGGALIEGTPSAAVCYQDWPQYDAAKCQQVTAKWTTAPYHEPTGLDWPLYEGVSCLPPSLTREGAKCTQGAYPSYVLKVTNVAQIQLALNFARNLNLRLIVKNKGHDFNGKSSGAGSLSIWTNSLNDIRYLPSYKSKFYTGPALKIGSGVAAQDVFSFADSKGLDVVGGIARTVGLGGGYIAGGGHSPLMGVYGMAADQVLAMEVVLPDGRYVSADSERNSDLFWALRGGGGSTFGVVTSLVIRAYPKKPVTILTYSFGSSATISKDLFWKGVRAVFDTFPQIADAGHYRYYTLMCQAECSFSMGPHWANNAKTADVKAINDALFANLTAMGINITNAAYKEYDGARAAFEGTFPASTEVVGSWNYHTGSRLFPRSNWEDQTKATAQFAAIQKAVEDAGMVIGYNFRPAVNSGVDQNNAVTPAWRNTLAHVMLGALWGPNATPQDIADASKTLTARLQTWRDVSPGAGAYMNEADANEPDFQQSFYGSNYQRLYALKQQYDPWGLFYAPTAVGSEDWYVSDQIDFYPTQNGRLCKK</sequence>
<gene>
    <name evidence="5" type="ORF">E0L32_000438</name>
</gene>
<name>A0A507B5Q2_9PEZI</name>
<protein>
    <recommendedName>
        <fullName evidence="4">FAD-binding PCMH-type domain-containing protein</fullName>
    </recommendedName>
</protein>
<accession>A0A507B5Q2</accession>
<evidence type="ECO:0000313" key="6">
    <source>
        <dbReference type="Proteomes" id="UP000319257"/>
    </source>
</evidence>
<dbReference type="InterPro" id="IPR016169">
    <property type="entry name" value="FAD-bd_PCMH_sub2"/>
</dbReference>
<dbReference type="PANTHER" id="PTHR13878:SF91">
    <property type="entry name" value="FAD BINDING DOMAIN PROTEIN (AFU_ORTHOLOGUE AFUA_6G12070)-RELATED"/>
    <property type="match status" value="1"/>
</dbReference>
<proteinExistence type="inferred from homology"/>
<dbReference type="AlphaFoldDB" id="A0A507B5Q2"/>
<keyword evidence="3" id="KW-0732">Signal</keyword>
<dbReference type="Gene3D" id="3.30.465.10">
    <property type="match status" value="2"/>
</dbReference>
<comment type="similarity">
    <text evidence="1">Belongs to the oxygen-dependent FAD-linked oxidoreductase family.</text>
</comment>
<dbReference type="Pfam" id="PF08031">
    <property type="entry name" value="BBE"/>
    <property type="match status" value="1"/>
</dbReference>